<dbReference type="GO" id="GO:0008117">
    <property type="term" value="F:sphinganine-1-phosphate aldolase activity"/>
    <property type="evidence" value="ECO:0007669"/>
    <property type="project" value="UniProtKB-EC"/>
</dbReference>
<dbReference type="EC" id="4.1.2.27" evidence="14"/>
<dbReference type="Gene3D" id="6.10.140.2150">
    <property type="match status" value="1"/>
</dbReference>
<dbReference type="InterPro" id="IPR015421">
    <property type="entry name" value="PyrdxlP-dep_Trfase_major"/>
</dbReference>
<dbReference type="AlphaFoldDB" id="A0A182DYM2"/>
<keyword evidence="11" id="KW-0472">Membrane</keyword>
<dbReference type="WBParaSite" id="nOo.2.0.1.t00772-RA">
    <property type="protein sequence ID" value="nOo.2.0.1.t00772-RA"/>
    <property type="gene ID" value="nOo.2.0.1.g00772"/>
</dbReference>
<evidence type="ECO:0000256" key="14">
    <source>
        <dbReference type="ARBA" id="ARBA00038965"/>
    </source>
</evidence>
<evidence type="ECO:0000256" key="3">
    <source>
        <dbReference type="ARBA" id="ARBA00004760"/>
    </source>
</evidence>
<evidence type="ECO:0000256" key="10">
    <source>
        <dbReference type="ARBA" id="ARBA00023098"/>
    </source>
</evidence>
<sequence length="549" mass="60480">MHKSCGIVLNEGITAIKNVVVSIDQILLEIKPWKLIVGTAASIILLQHVRRIWRASEQPVYSRLLSKVFSVICLLPPIRKKLEKELGDARQKIFHEIHKCDNTGLFIRILPENGMNNAEIISIAEEYNAMTEIDIAAGKVSGAIYTDQNSKQNDLLSKIFDIYAFSNPLHPDIFPGCRKMEAEIVRIVANLFHGRLECCGTVTSGGTESIVLAMLSYRNYANAKGISEPEILVPVTAHAAFDKAAHLFGMRIRHVPVGNNQKVDIDRMKRAISSDTCVLVGSAPNFPTGTMDDIEQIAQLGQRYDIPVHVDACLGGFLIAFMEECGYPLPPFDFRLPGVTSISCDTHKYGYAPKGSSVILYRESMYLHHQYMCFPEWTGGIYATPTFAGSRSGLTISLAWATLLCFGRSGYVQRTREIIQCARRISSAIMDIGGLRLLGSPDVSIVAFTSDVFNIYALVDGMSALGWNLNSIQNPAGAHICVTYNTAFANAWKTFTDDLRNVASILMNDPDEGKHSEMAAIYGLAATIPNKQLISDLAHCYLDACYTAP</sequence>
<dbReference type="InterPro" id="IPR015422">
    <property type="entry name" value="PyrdxlP-dep_Trfase_small"/>
</dbReference>
<evidence type="ECO:0000256" key="8">
    <source>
        <dbReference type="ARBA" id="ARBA00022919"/>
    </source>
</evidence>
<evidence type="ECO:0000313" key="20">
    <source>
        <dbReference type="WBParaSite" id="nOo.2.0.1.t00772-RA"/>
    </source>
</evidence>
<name>A0A182DYM2_ONCOC</name>
<dbReference type="InterPro" id="IPR015424">
    <property type="entry name" value="PyrdxlP-dep_Trfase"/>
</dbReference>
<accession>A0A182DYM2</accession>
<dbReference type="InterPro" id="IPR002129">
    <property type="entry name" value="PyrdxlP-dep_de-COase"/>
</dbReference>
<comment type="pathway">
    <text evidence="3">Lipid metabolism; sphingolipid metabolism.</text>
</comment>
<evidence type="ECO:0000256" key="13">
    <source>
        <dbReference type="ARBA" id="ARBA00038302"/>
    </source>
</evidence>
<dbReference type="Gene3D" id="3.40.640.10">
    <property type="entry name" value="Type I PLP-dependent aspartate aminotransferase-like (Major domain)"/>
    <property type="match status" value="1"/>
</dbReference>
<keyword evidence="5" id="KW-0812">Transmembrane</keyword>
<evidence type="ECO:0000256" key="11">
    <source>
        <dbReference type="ARBA" id="ARBA00023136"/>
    </source>
</evidence>
<evidence type="ECO:0000256" key="16">
    <source>
        <dbReference type="PIRSR" id="PIRSR602129-50"/>
    </source>
</evidence>
<evidence type="ECO:0000256" key="4">
    <source>
        <dbReference type="ARBA" id="ARBA00004991"/>
    </source>
</evidence>
<comment type="subcellular location">
    <subcellularLocation>
        <location evidence="2">Endoplasmic reticulum membrane</location>
        <topology evidence="2">Single-pass membrane protein</topology>
    </subcellularLocation>
</comment>
<evidence type="ECO:0000256" key="15">
    <source>
        <dbReference type="ARBA" id="ARBA00042568"/>
    </source>
</evidence>
<dbReference type="PANTHER" id="PTHR42735">
    <property type="match status" value="1"/>
</dbReference>
<keyword evidence="10" id="KW-0443">Lipid metabolism</keyword>
<dbReference type="Pfam" id="PF00282">
    <property type="entry name" value="Pyridoxal_deC"/>
    <property type="match status" value="1"/>
</dbReference>
<dbReference type="OrthoDB" id="10254570at2759"/>
<dbReference type="EMBL" id="UYRW01000082">
    <property type="protein sequence ID" value="VDK62816.1"/>
    <property type="molecule type" value="Genomic_DNA"/>
</dbReference>
<keyword evidence="6" id="KW-0256">Endoplasmic reticulum</keyword>
<protein>
    <recommendedName>
        <fullName evidence="14">sphinganine-1-phosphate aldolase</fullName>
        <ecNumber evidence="14">4.1.2.27</ecNumber>
    </recommendedName>
    <alternativeName>
        <fullName evidence="15">Sphingosine-1-phosphate aldolase</fullName>
    </alternativeName>
</protein>
<evidence type="ECO:0000256" key="2">
    <source>
        <dbReference type="ARBA" id="ARBA00004389"/>
    </source>
</evidence>
<comment type="cofactor">
    <cofactor evidence="1 16 17">
        <name>pyridoxal 5'-phosphate</name>
        <dbReference type="ChEBI" id="CHEBI:597326"/>
    </cofactor>
</comment>
<evidence type="ECO:0000256" key="6">
    <source>
        <dbReference type="ARBA" id="ARBA00022824"/>
    </source>
</evidence>
<gene>
    <name evidence="18" type="ORF">NOO_LOCUS772</name>
</gene>
<proteinExistence type="inferred from homology"/>
<dbReference type="STRING" id="42157.A0A182DYM2"/>
<evidence type="ECO:0000256" key="1">
    <source>
        <dbReference type="ARBA" id="ARBA00001933"/>
    </source>
</evidence>
<keyword evidence="19" id="KW-1185">Reference proteome</keyword>
<comment type="pathway">
    <text evidence="4">Sphingolipid metabolism.</text>
</comment>
<feature type="modified residue" description="N6-(pyridoxal phosphate)lysine" evidence="16">
    <location>
        <position position="348"/>
    </location>
</feature>
<dbReference type="GO" id="GO:0030149">
    <property type="term" value="P:sphingolipid catabolic process"/>
    <property type="evidence" value="ECO:0007669"/>
    <property type="project" value="TreeGrafter"/>
</dbReference>
<dbReference type="FunFam" id="3.40.640.10:FF:000020">
    <property type="entry name" value="sphingosine-1-phosphate lyase 1"/>
    <property type="match status" value="1"/>
</dbReference>
<evidence type="ECO:0000256" key="9">
    <source>
        <dbReference type="ARBA" id="ARBA00022989"/>
    </source>
</evidence>
<dbReference type="SUPFAM" id="SSF53383">
    <property type="entry name" value="PLP-dependent transferases"/>
    <property type="match status" value="1"/>
</dbReference>
<comment type="similarity">
    <text evidence="13">Belongs to the group II decarboxylase family. Sphingosine-1-phosphate lyase subfamily.</text>
</comment>
<organism evidence="20">
    <name type="scientific">Onchocerca ochengi</name>
    <name type="common">Filarial nematode worm</name>
    <dbReference type="NCBI Taxonomy" id="42157"/>
    <lineage>
        <taxon>Eukaryota</taxon>
        <taxon>Metazoa</taxon>
        <taxon>Ecdysozoa</taxon>
        <taxon>Nematoda</taxon>
        <taxon>Chromadorea</taxon>
        <taxon>Rhabditida</taxon>
        <taxon>Spirurina</taxon>
        <taxon>Spiruromorpha</taxon>
        <taxon>Filarioidea</taxon>
        <taxon>Onchocercidae</taxon>
        <taxon>Onchocerca</taxon>
    </lineage>
</organism>
<evidence type="ECO:0000256" key="5">
    <source>
        <dbReference type="ARBA" id="ARBA00022692"/>
    </source>
</evidence>
<evidence type="ECO:0000313" key="18">
    <source>
        <dbReference type="EMBL" id="VDK62816.1"/>
    </source>
</evidence>
<evidence type="ECO:0000256" key="12">
    <source>
        <dbReference type="ARBA" id="ARBA00023239"/>
    </source>
</evidence>
<dbReference type="Proteomes" id="UP000271087">
    <property type="component" value="Unassembled WGS sequence"/>
</dbReference>
<evidence type="ECO:0000313" key="19">
    <source>
        <dbReference type="Proteomes" id="UP000271087"/>
    </source>
</evidence>
<dbReference type="Gene3D" id="3.90.1150.10">
    <property type="entry name" value="Aspartate Aminotransferase, domain 1"/>
    <property type="match status" value="1"/>
</dbReference>
<dbReference type="PANTHER" id="PTHR42735:SF6">
    <property type="entry name" value="SPHINGOSINE-1-PHOSPHATE LYASE 1"/>
    <property type="match status" value="1"/>
</dbReference>
<keyword evidence="7 16" id="KW-0663">Pyridoxal phosphate</keyword>
<dbReference type="GO" id="GO:0005789">
    <property type="term" value="C:endoplasmic reticulum membrane"/>
    <property type="evidence" value="ECO:0007669"/>
    <property type="project" value="UniProtKB-SubCell"/>
</dbReference>
<evidence type="ECO:0000256" key="17">
    <source>
        <dbReference type="RuleBase" id="RU000382"/>
    </source>
</evidence>
<keyword evidence="12 17" id="KW-0456">Lyase</keyword>
<keyword evidence="8" id="KW-0746">Sphingolipid metabolism</keyword>
<dbReference type="GO" id="GO:0019752">
    <property type="term" value="P:carboxylic acid metabolic process"/>
    <property type="evidence" value="ECO:0007669"/>
    <property type="project" value="InterPro"/>
</dbReference>
<dbReference type="GO" id="GO:0030170">
    <property type="term" value="F:pyridoxal phosphate binding"/>
    <property type="evidence" value="ECO:0007669"/>
    <property type="project" value="InterPro"/>
</dbReference>
<evidence type="ECO:0000256" key="7">
    <source>
        <dbReference type="ARBA" id="ARBA00022898"/>
    </source>
</evidence>
<reference evidence="20" key="1">
    <citation type="submission" date="2016-06" db="UniProtKB">
        <authorList>
            <consortium name="WormBaseParasite"/>
        </authorList>
    </citation>
    <scope>IDENTIFICATION</scope>
</reference>
<reference evidence="18 19" key="2">
    <citation type="submission" date="2018-08" db="EMBL/GenBank/DDBJ databases">
        <authorList>
            <person name="Laetsch R D."/>
            <person name="Stevens L."/>
            <person name="Kumar S."/>
            <person name="Blaxter L. M."/>
        </authorList>
    </citation>
    <scope>NUCLEOTIDE SEQUENCE [LARGE SCALE GENOMIC DNA]</scope>
</reference>
<dbReference type="InterPro" id="IPR050477">
    <property type="entry name" value="GrpII_AminoAcid_Decarb"/>
</dbReference>
<keyword evidence="9" id="KW-1133">Transmembrane helix</keyword>